<keyword evidence="7" id="KW-1185">Reference proteome</keyword>
<evidence type="ECO:0000256" key="3">
    <source>
        <dbReference type="SAM" id="SignalP"/>
    </source>
</evidence>
<evidence type="ECO:0000313" key="6">
    <source>
        <dbReference type="EMBL" id="PVX56496.1"/>
    </source>
</evidence>
<gene>
    <name evidence="6" type="ORF">C7379_10668</name>
</gene>
<dbReference type="Gene3D" id="3.30.1950.10">
    <property type="entry name" value="wza like domain"/>
    <property type="match status" value="1"/>
</dbReference>
<dbReference type="AlphaFoldDB" id="A0A2U0UFU5"/>
<protein>
    <submittedName>
        <fullName evidence="6">Protein involved in polysaccharide export with SLBB domain</fullName>
    </submittedName>
</protein>
<organism evidence="6 7">
    <name type="scientific">Hallella colorans</name>
    <dbReference type="NCBI Taxonomy" id="1703337"/>
    <lineage>
        <taxon>Bacteria</taxon>
        <taxon>Pseudomonadati</taxon>
        <taxon>Bacteroidota</taxon>
        <taxon>Bacteroidia</taxon>
        <taxon>Bacteroidales</taxon>
        <taxon>Prevotellaceae</taxon>
        <taxon>Hallella</taxon>
    </lineage>
</organism>
<evidence type="ECO:0000259" key="4">
    <source>
        <dbReference type="Pfam" id="PF02563"/>
    </source>
</evidence>
<evidence type="ECO:0000256" key="1">
    <source>
        <dbReference type="ARBA" id="ARBA00022729"/>
    </source>
</evidence>
<dbReference type="InterPro" id="IPR003715">
    <property type="entry name" value="Poly_export_N"/>
</dbReference>
<dbReference type="EMBL" id="QENY01000006">
    <property type="protein sequence ID" value="PVX56496.1"/>
    <property type="molecule type" value="Genomic_DNA"/>
</dbReference>
<feature type="domain" description="Soluble ligand binding" evidence="5">
    <location>
        <begin position="354"/>
        <end position="402"/>
    </location>
</feature>
<evidence type="ECO:0000256" key="2">
    <source>
        <dbReference type="SAM" id="MobiDB-lite"/>
    </source>
</evidence>
<dbReference type="PANTHER" id="PTHR33619">
    <property type="entry name" value="POLYSACCHARIDE EXPORT PROTEIN GFCE-RELATED"/>
    <property type="match status" value="1"/>
</dbReference>
<evidence type="ECO:0000259" key="5">
    <source>
        <dbReference type="Pfam" id="PF10531"/>
    </source>
</evidence>
<feature type="region of interest" description="Disordered" evidence="2">
    <location>
        <begin position="69"/>
        <end position="122"/>
    </location>
</feature>
<accession>A0A2U0UFU5</accession>
<feature type="domain" description="Soluble ligand binding" evidence="5">
    <location>
        <begin position="627"/>
        <end position="671"/>
    </location>
</feature>
<reference evidence="6 7" key="1">
    <citation type="submission" date="2018-05" db="EMBL/GenBank/DDBJ databases">
        <title>Genomic Encyclopedia of Type Strains, Phase IV (KMG-IV): sequencing the most valuable type-strain genomes for metagenomic binning, comparative biology and taxonomic classification.</title>
        <authorList>
            <person name="Goeker M."/>
        </authorList>
    </citation>
    <scope>NUCLEOTIDE SEQUENCE [LARGE SCALE GENOMIC DNA]</scope>
    <source>
        <strain evidence="6 7">DSM 100333</strain>
    </source>
</reference>
<feature type="domain" description="Soluble ligand binding" evidence="5">
    <location>
        <begin position="528"/>
        <end position="572"/>
    </location>
</feature>
<dbReference type="Proteomes" id="UP000245870">
    <property type="component" value="Unassembled WGS sequence"/>
</dbReference>
<dbReference type="InterPro" id="IPR049712">
    <property type="entry name" value="Poly_export"/>
</dbReference>
<feature type="compositionally biased region" description="Basic and acidic residues" evidence="2">
    <location>
        <begin position="95"/>
        <end position="112"/>
    </location>
</feature>
<evidence type="ECO:0000313" key="7">
    <source>
        <dbReference type="Proteomes" id="UP000245870"/>
    </source>
</evidence>
<dbReference type="Pfam" id="PF02563">
    <property type="entry name" value="Poly_export"/>
    <property type="match status" value="1"/>
</dbReference>
<dbReference type="GO" id="GO:0015159">
    <property type="term" value="F:polysaccharide transmembrane transporter activity"/>
    <property type="evidence" value="ECO:0007669"/>
    <property type="project" value="InterPro"/>
</dbReference>
<proteinExistence type="predicted"/>
<dbReference type="Pfam" id="PF10531">
    <property type="entry name" value="SLBB"/>
    <property type="match status" value="4"/>
</dbReference>
<sequence>MKKNIVCIILLSLLPLSLWSQSSMTDSQVAEFVQKETARGTSRAQIVTKLMQSGVDITQMRRVEKKYKRMMNNDGLGDASQTTKGKSRMRANNSQDKEYDKQATETETEKRATTTTHRLQGNTKWKAQYNEYDPDFTQMQVALDNMTPTDSLKLLRDILSHKEQEKNKVFGRDVFNNKDLTFEPAMNIATPQNYRLGPGDAVIIDIYGASQKTIDTTISPDGDIVIENYGPIQVSGLTVAQANRRIRSMLGTRYQSSHIKISLGQTRTISINVMGEVKTPGTYTLSAFASVFHALYMAGGTNDMGTLRAIKIYRHNRLVSVCDIYDYILNGKMRGNVRLADGDVIIVGPYDCLVNISGKVKRPMFYEMKKSESVESLLKYAGGFTGDAYTKSVRVNRKTGRERAVFNVEEFDMSSFRVADGDSVSVDSILPRYHNTVEVKGAVFRPGMYQLGESINSVRTLIKHAEGLTEEAFTSRAVMHRMKTDRTLKVISVDVDGIMSGRVADIPLKENDVLFIPKKQEAMTERTITIHGEVQYPGIYKYADNETLEDFVLQAGGLKETASTVRVDVARRVNNPKALTTDSIIARNYSFALKDGFVIDGEQGFVLQPFDEVYVRKNPAYSEQQNVTIEGEVIFGGTYTLNKRNMRLTDLLQAAGGVTDMAYIQGARLERIPNTAERARMEAALKMQQEQLQQQLLSLASSSNNAANIQQIGQQASSTQLKKFEVPNTFPVGIELDKALANPKSDANIALRAGDRLILPQYTATVKINGAVMYPNTVAYKKGKNPRYYINAAGGFSQNAYKSKAFVIYMNGMVSKVSQGAKIQPGCEIVVPSKISRKMSIAETMSLGTGMASIAAMIATIANVTK</sequence>
<feature type="domain" description="Polysaccharide export protein N-terminal" evidence="4">
    <location>
        <begin position="190"/>
        <end position="262"/>
    </location>
</feature>
<dbReference type="Gene3D" id="3.10.560.10">
    <property type="entry name" value="Outer membrane lipoprotein wza domain like"/>
    <property type="match status" value="6"/>
</dbReference>
<comment type="caution">
    <text evidence="6">The sequence shown here is derived from an EMBL/GenBank/DDBJ whole genome shotgun (WGS) entry which is preliminary data.</text>
</comment>
<feature type="compositionally biased region" description="Polar residues" evidence="2">
    <location>
        <begin position="79"/>
        <end position="94"/>
    </location>
</feature>
<dbReference type="PANTHER" id="PTHR33619:SF3">
    <property type="entry name" value="POLYSACCHARIDE EXPORT PROTEIN GFCE-RELATED"/>
    <property type="match status" value="1"/>
</dbReference>
<feature type="signal peptide" evidence="3">
    <location>
        <begin position="1"/>
        <end position="25"/>
    </location>
</feature>
<dbReference type="InterPro" id="IPR019554">
    <property type="entry name" value="Soluble_ligand-bd"/>
</dbReference>
<feature type="domain" description="Soluble ligand binding" evidence="5">
    <location>
        <begin position="272"/>
        <end position="317"/>
    </location>
</feature>
<feature type="chain" id="PRO_5015688640" evidence="3">
    <location>
        <begin position="26"/>
        <end position="866"/>
    </location>
</feature>
<name>A0A2U0UFU5_9BACT</name>
<dbReference type="RefSeq" id="WP_116616176.1">
    <property type="nucleotide sequence ID" value="NZ_QENY01000006.1"/>
</dbReference>
<dbReference type="OrthoDB" id="9808948at2"/>
<keyword evidence="1 3" id="KW-0732">Signal</keyword>